<dbReference type="InterPro" id="IPR007492">
    <property type="entry name" value="LytTR_DNA-bd_dom"/>
</dbReference>
<sequence length="121" mass="13177">TISIVGMLLRKSKAPAPSSPARPAIYERLAPKLRTADIYALAAEDHYVRVITSNGDELVLMRLSDAIKDMAPLPGLSPHRSWWVAESGVEKVTKSEIILKSGQSVPISRTGKKAVREAGWT</sequence>
<dbReference type="EMBL" id="DRMJ01000231">
    <property type="protein sequence ID" value="HHL42876.1"/>
    <property type="molecule type" value="Genomic_DNA"/>
</dbReference>
<dbReference type="Gene3D" id="2.40.50.1020">
    <property type="entry name" value="LytTr DNA-binding domain"/>
    <property type="match status" value="1"/>
</dbReference>
<organism evidence="2">
    <name type="scientific">Hellea balneolensis</name>
    <dbReference type="NCBI Taxonomy" id="287478"/>
    <lineage>
        <taxon>Bacteria</taxon>
        <taxon>Pseudomonadati</taxon>
        <taxon>Pseudomonadota</taxon>
        <taxon>Alphaproteobacteria</taxon>
        <taxon>Maricaulales</taxon>
        <taxon>Robiginitomaculaceae</taxon>
        <taxon>Hellea</taxon>
    </lineage>
</organism>
<accession>A0A7C5LWT8</accession>
<dbReference type="SMART" id="SM00850">
    <property type="entry name" value="LytTR"/>
    <property type="match status" value="1"/>
</dbReference>
<protein>
    <submittedName>
        <fullName evidence="2">LytTR family transcriptional regulator</fullName>
    </submittedName>
</protein>
<name>A0A7C5LWT8_9PROT</name>
<evidence type="ECO:0000259" key="1">
    <source>
        <dbReference type="PROSITE" id="PS50930"/>
    </source>
</evidence>
<gene>
    <name evidence="2" type="ORF">ENJ42_04600</name>
</gene>
<dbReference type="GO" id="GO:0003677">
    <property type="term" value="F:DNA binding"/>
    <property type="evidence" value="ECO:0007669"/>
    <property type="project" value="InterPro"/>
</dbReference>
<comment type="caution">
    <text evidence="2">The sequence shown here is derived from an EMBL/GenBank/DDBJ whole genome shotgun (WGS) entry which is preliminary data.</text>
</comment>
<feature type="domain" description="HTH LytTR-type" evidence="1">
    <location>
        <begin position="32"/>
        <end position="121"/>
    </location>
</feature>
<dbReference type="AlphaFoldDB" id="A0A7C5LWT8"/>
<dbReference type="Proteomes" id="UP000885830">
    <property type="component" value="Unassembled WGS sequence"/>
</dbReference>
<evidence type="ECO:0000313" key="2">
    <source>
        <dbReference type="EMBL" id="HHL42876.1"/>
    </source>
</evidence>
<dbReference type="Pfam" id="PF04397">
    <property type="entry name" value="LytTR"/>
    <property type="match status" value="1"/>
</dbReference>
<reference evidence="2" key="1">
    <citation type="journal article" date="2020" name="mSystems">
        <title>Genome- and Community-Level Interaction Insights into Carbon Utilization and Element Cycling Functions of Hydrothermarchaeota in Hydrothermal Sediment.</title>
        <authorList>
            <person name="Zhou Z."/>
            <person name="Liu Y."/>
            <person name="Xu W."/>
            <person name="Pan J."/>
            <person name="Luo Z.H."/>
            <person name="Li M."/>
        </authorList>
    </citation>
    <scope>NUCLEOTIDE SEQUENCE [LARGE SCALE GENOMIC DNA]</scope>
    <source>
        <strain evidence="2">HyVt-485</strain>
    </source>
</reference>
<dbReference type="PROSITE" id="PS50930">
    <property type="entry name" value="HTH_LYTTR"/>
    <property type="match status" value="1"/>
</dbReference>
<feature type="non-terminal residue" evidence="2">
    <location>
        <position position="1"/>
    </location>
</feature>
<proteinExistence type="predicted"/>